<accession>A0AAE1J4L0</accession>
<dbReference type="Gene3D" id="2.30.29.30">
    <property type="entry name" value="Pleckstrin-homology domain (PH domain)/Phosphotyrosine-binding domain (PTB)"/>
    <property type="match status" value="1"/>
</dbReference>
<evidence type="ECO:0000313" key="4">
    <source>
        <dbReference type="Proteomes" id="UP001293593"/>
    </source>
</evidence>
<dbReference type="Pfam" id="PF02893">
    <property type="entry name" value="GRAM"/>
    <property type="match status" value="1"/>
</dbReference>
<keyword evidence="4" id="KW-1185">Reference proteome</keyword>
<proteinExistence type="inferred from homology"/>
<comment type="similarity">
    <text evidence="1">Belongs to the GEM family.</text>
</comment>
<name>A0AAE1J4L0_9FABA</name>
<gene>
    <name evidence="3" type="ORF">QN277_004834</name>
</gene>
<reference evidence="3" key="1">
    <citation type="submission" date="2023-10" db="EMBL/GenBank/DDBJ databases">
        <title>Chromosome-level genome of the transformable northern wattle, Acacia crassicarpa.</title>
        <authorList>
            <person name="Massaro I."/>
            <person name="Sinha N.R."/>
            <person name="Poethig S."/>
            <person name="Leichty A.R."/>
        </authorList>
    </citation>
    <scope>NUCLEOTIDE SEQUENCE</scope>
    <source>
        <strain evidence="3">Acra3RX</strain>
        <tissue evidence="3">Leaf</tissue>
    </source>
</reference>
<dbReference type="PANTHER" id="PTHR31969">
    <property type="entry name" value="GEM-LIKE PROTEIN 2"/>
    <property type="match status" value="1"/>
</dbReference>
<evidence type="ECO:0000313" key="3">
    <source>
        <dbReference type="EMBL" id="KAK4261898.1"/>
    </source>
</evidence>
<dbReference type="AlphaFoldDB" id="A0AAE1J4L0"/>
<dbReference type="Proteomes" id="UP001293593">
    <property type="component" value="Unassembled WGS sequence"/>
</dbReference>
<protein>
    <recommendedName>
        <fullName evidence="2">GRAM domain-containing protein</fullName>
    </recommendedName>
</protein>
<evidence type="ECO:0000259" key="2">
    <source>
        <dbReference type="SMART" id="SM00568"/>
    </source>
</evidence>
<dbReference type="SMART" id="SM00568">
    <property type="entry name" value="GRAM"/>
    <property type="match status" value="1"/>
</dbReference>
<dbReference type="InterPro" id="IPR011993">
    <property type="entry name" value="PH-like_dom_sf"/>
</dbReference>
<sequence>MKVSLLHNTVVGIPISVACKVGKPSNEYLLDCASQYNKSTESSDQSKANSVLARVNKFGRKTKSFAHEVQEQVRLRPKMTDTVKGKLSLGARVLKVGGFKKIFMKLFGVTEGEKLLKASQCYLSTTSGPIAGLLFISTEKVAFCSDRSIKITSLKGEVIRIHYKVMIPLEKIKCVCQSNNVKKPSQKYMDIVTVDNFDFWFMGFLNYQKTFKYLQHAISQS</sequence>
<evidence type="ECO:0000256" key="1">
    <source>
        <dbReference type="ARBA" id="ARBA00009414"/>
    </source>
</evidence>
<comment type="caution">
    <text evidence="3">The sequence shown here is derived from an EMBL/GenBank/DDBJ whole genome shotgun (WGS) entry which is preliminary data.</text>
</comment>
<feature type="domain" description="GRAM" evidence="2">
    <location>
        <begin position="101"/>
        <end position="179"/>
    </location>
</feature>
<dbReference type="EMBL" id="JAWXYG010000010">
    <property type="protein sequence ID" value="KAK4261898.1"/>
    <property type="molecule type" value="Genomic_DNA"/>
</dbReference>
<dbReference type="InterPro" id="IPR004182">
    <property type="entry name" value="GRAM"/>
</dbReference>
<organism evidence="3 4">
    <name type="scientific">Acacia crassicarpa</name>
    <name type="common">northern wattle</name>
    <dbReference type="NCBI Taxonomy" id="499986"/>
    <lineage>
        <taxon>Eukaryota</taxon>
        <taxon>Viridiplantae</taxon>
        <taxon>Streptophyta</taxon>
        <taxon>Embryophyta</taxon>
        <taxon>Tracheophyta</taxon>
        <taxon>Spermatophyta</taxon>
        <taxon>Magnoliopsida</taxon>
        <taxon>eudicotyledons</taxon>
        <taxon>Gunneridae</taxon>
        <taxon>Pentapetalae</taxon>
        <taxon>rosids</taxon>
        <taxon>fabids</taxon>
        <taxon>Fabales</taxon>
        <taxon>Fabaceae</taxon>
        <taxon>Caesalpinioideae</taxon>
        <taxon>mimosoid clade</taxon>
        <taxon>Acacieae</taxon>
        <taxon>Acacia</taxon>
    </lineage>
</organism>
<dbReference type="InterPro" id="IPR037848">
    <property type="entry name" value="GEM-like"/>
</dbReference>
<dbReference type="PROSITE" id="PS51257">
    <property type="entry name" value="PROKAR_LIPOPROTEIN"/>
    <property type="match status" value="1"/>
</dbReference>